<keyword evidence="3" id="KW-0969">Cilium</keyword>
<accession>A0AA44BEX3</accession>
<keyword evidence="2" id="KW-0175">Coiled coil</keyword>
<dbReference type="RefSeq" id="WP_160723029.1">
    <property type="nucleotide sequence ID" value="NZ_SUMG01000023.1"/>
</dbReference>
<proteinExistence type="predicted"/>
<keyword evidence="3" id="KW-0966">Cell projection</keyword>
<sequence length="160" mass="18698">MNRSKELTEYLYRISEAKLQLMVTLLEATQEQQQALEEENLEVLDQAIGKKNKIIEKIDVLDKEFAEKYQDLKEALGIEDLSKVEEEPVEGFKDLKEKIQEIMATANKVNQMDQENMKKMKKDMEKVQSKIKNARTGKKAMGSYNKKYKQSESIFIDKKK</sequence>
<evidence type="ECO:0000313" key="4">
    <source>
        <dbReference type="Proteomes" id="UP000449710"/>
    </source>
</evidence>
<feature type="coiled-coil region" evidence="2">
    <location>
        <begin position="19"/>
        <end position="46"/>
    </location>
</feature>
<dbReference type="Pfam" id="PF05130">
    <property type="entry name" value="FlgN"/>
    <property type="match status" value="1"/>
</dbReference>
<organism evidence="3 4">
    <name type="scientific">Isachenkonia alkalipeptolytica</name>
    <dbReference type="NCBI Taxonomy" id="2565777"/>
    <lineage>
        <taxon>Bacteria</taxon>
        <taxon>Bacillati</taxon>
        <taxon>Bacillota</taxon>
        <taxon>Clostridia</taxon>
        <taxon>Eubacteriales</taxon>
        <taxon>Clostridiaceae</taxon>
        <taxon>Isachenkonia</taxon>
    </lineage>
</organism>
<evidence type="ECO:0000256" key="2">
    <source>
        <dbReference type="SAM" id="Coils"/>
    </source>
</evidence>
<evidence type="ECO:0000256" key="1">
    <source>
        <dbReference type="ARBA" id="ARBA00022795"/>
    </source>
</evidence>
<dbReference type="InterPro" id="IPR007809">
    <property type="entry name" value="FlgN-like"/>
</dbReference>
<dbReference type="InterPro" id="IPR036679">
    <property type="entry name" value="FlgN-like_sf"/>
</dbReference>
<dbReference type="AlphaFoldDB" id="A0AA44BEX3"/>
<name>A0AA44BEX3_9CLOT</name>
<dbReference type="Gene3D" id="1.20.58.300">
    <property type="entry name" value="FlgN-like"/>
    <property type="match status" value="1"/>
</dbReference>
<comment type="caution">
    <text evidence="3">The sequence shown here is derived from an EMBL/GenBank/DDBJ whole genome shotgun (WGS) entry which is preliminary data.</text>
</comment>
<protein>
    <submittedName>
        <fullName evidence="3">Flagellar protein FlgN</fullName>
    </submittedName>
</protein>
<evidence type="ECO:0000313" key="3">
    <source>
        <dbReference type="EMBL" id="NBG89398.1"/>
    </source>
</evidence>
<keyword evidence="4" id="KW-1185">Reference proteome</keyword>
<keyword evidence="1" id="KW-1005">Bacterial flagellum biogenesis</keyword>
<feature type="coiled-coil region" evidence="2">
    <location>
        <begin position="92"/>
        <end position="137"/>
    </location>
</feature>
<dbReference type="EMBL" id="SUMG01000023">
    <property type="protein sequence ID" value="NBG89398.1"/>
    <property type="molecule type" value="Genomic_DNA"/>
</dbReference>
<keyword evidence="3" id="KW-0282">Flagellum</keyword>
<dbReference type="GO" id="GO:0044780">
    <property type="term" value="P:bacterial-type flagellum assembly"/>
    <property type="evidence" value="ECO:0007669"/>
    <property type="project" value="InterPro"/>
</dbReference>
<dbReference type="Proteomes" id="UP000449710">
    <property type="component" value="Unassembled WGS sequence"/>
</dbReference>
<gene>
    <name evidence="3" type="ORF">ISALK_12945</name>
</gene>
<dbReference type="SUPFAM" id="SSF140566">
    <property type="entry name" value="FlgN-like"/>
    <property type="match status" value="1"/>
</dbReference>
<reference evidence="3 4" key="1">
    <citation type="submission" date="2019-04" db="EMBL/GenBank/DDBJ databases">
        <title>Isachenkonia alkalipeptolytica gen. nov. sp. nov. a new anaerobic, alkiliphilic organothrophic bacterium capable to reduce synthesized ferrihydrite isolated from a soda lake.</title>
        <authorList>
            <person name="Toshchakov S.V."/>
            <person name="Zavarzina D.G."/>
            <person name="Zhilina T.N."/>
            <person name="Kostrikina N.A."/>
            <person name="Kublanov I.V."/>
        </authorList>
    </citation>
    <scope>NUCLEOTIDE SEQUENCE [LARGE SCALE GENOMIC DNA]</scope>
    <source>
        <strain evidence="3 4">Z-1701</strain>
    </source>
</reference>